<protein>
    <submittedName>
        <fullName evidence="1">Uncharacterized protein</fullName>
    </submittedName>
</protein>
<gene>
    <name evidence="1" type="ORF">METZ01_LOCUS256614</name>
</gene>
<dbReference type="AlphaFoldDB" id="A0A382IVK3"/>
<name>A0A382IVK3_9ZZZZ</name>
<organism evidence="1">
    <name type="scientific">marine metagenome</name>
    <dbReference type="NCBI Taxonomy" id="408172"/>
    <lineage>
        <taxon>unclassified sequences</taxon>
        <taxon>metagenomes</taxon>
        <taxon>ecological metagenomes</taxon>
    </lineage>
</organism>
<proteinExistence type="predicted"/>
<sequence length="110" mass="12265">MPIKEAEDLWPTGPEVIITLEEAVQMAEEIAAPPAERWVARAISDKLIPNLYNARTYLEVGQLSSPEIRLGILHARIEAGELANSDPRYAPLYSKIRVLAEEAEIARRMG</sequence>
<reference evidence="1" key="1">
    <citation type="submission" date="2018-05" db="EMBL/GenBank/DDBJ databases">
        <authorList>
            <person name="Lanie J.A."/>
            <person name="Ng W.-L."/>
            <person name="Kazmierczak K.M."/>
            <person name="Andrzejewski T.M."/>
            <person name="Davidsen T.M."/>
            <person name="Wayne K.J."/>
            <person name="Tettelin H."/>
            <person name="Glass J.I."/>
            <person name="Rusch D."/>
            <person name="Podicherti R."/>
            <person name="Tsui H.-C.T."/>
            <person name="Winkler M.E."/>
        </authorList>
    </citation>
    <scope>NUCLEOTIDE SEQUENCE</scope>
</reference>
<dbReference type="EMBL" id="UINC01069973">
    <property type="protein sequence ID" value="SVC03760.1"/>
    <property type="molecule type" value="Genomic_DNA"/>
</dbReference>
<accession>A0A382IVK3</accession>
<evidence type="ECO:0000313" key="1">
    <source>
        <dbReference type="EMBL" id="SVC03760.1"/>
    </source>
</evidence>